<dbReference type="RefSeq" id="WP_114512155.1">
    <property type="nucleotide sequence ID" value="NZ_QPMK01000015.1"/>
</dbReference>
<dbReference type="Proteomes" id="UP000253977">
    <property type="component" value="Unassembled WGS sequence"/>
</dbReference>
<name>A0A369TIE3_9RHOB</name>
<protein>
    <submittedName>
        <fullName evidence="2">Uncharacterized protein</fullName>
    </submittedName>
</protein>
<keyword evidence="1" id="KW-0472">Membrane</keyword>
<sequence>MDDAIRKFEKRHKAVTKRHRQLARGYVTKLGRNGVIQHQPRRQLPGLSLNAILMLIAGLLAFKSFLFVSLGEADYQSRIDALAQGTVIERTGAFIMQIDPATVWISTNIAPLLG</sequence>
<organism evidence="2 3">
    <name type="scientific">Thalassococcus profundi</name>
    <dbReference type="NCBI Taxonomy" id="2282382"/>
    <lineage>
        <taxon>Bacteria</taxon>
        <taxon>Pseudomonadati</taxon>
        <taxon>Pseudomonadota</taxon>
        <taxon>Alphaproteobacteria</taxon>
        <taxon>Rhodobacterales</taxon>
        <taxon>Roseobacteraceae</taxon>
        <taxon>Thalassococcus</taxon>
    </lineage>
</organism>
<dbReference type="AlphaFoldDB" id="A0A369TIE3"/>
<dbReference type="EMBL" id="QPMK01000015">
    <property type="protein sequence ID" value="RDD65119.1"/>
    <property type="molecule type" value="Genomic_DNA"/>
</dbReference>
<evidence type="ECO:0000313" key="3">
    <source>
        <dbReference type="Proteomes" id="UP000253977"/>
    </source>
</evidence>
<keyword evidence="3" id="KW-1185">Reference proteome</keyword>
<evidence type="ECO:0000313" key="2">
    <source>
        <dbReference type="EMBL" id="RDD65119.1"/>
    </source>
</evidence>
<accession>A0A369TIE3</accession>
<keyword evidence="1" id="KW-1133">Transmembrane helix</keyword>
<comment type="caution">
    <text evidence="2">The sequence shown here is derived from an EMBL/GenBank/DDBJ whole genome shotgun (WGS) entry which is preliminary data.</text>
</comment>
<keyword evidence="1" id="KW-0812">Transmembrane</keyword>
<dbReference type="OrthoDB" id="7866534at2"/>
<proteinExistence type="predicted"/>
<gene>
    <name evidence="2" type="ORF">DU478_16970</name>
</gene>
<reference evidence="2 3" key="1">
    <citation type="submission" date="2018-07" db="EMBL/GenBank/DDBJ databases">
        <title>Thalassococcus profundi sp. nov., a marine bacterium isolated from deep seawater of Okinawa Trough.</title>
        <authorList>
            <person name="Yu M."/>
        </authorList>
    </citation>
    <scope>NUCLEOTIDE SEQUENCE [LARGE SCALE GENOMIC DNA]</scope>
    <source>
        <strain evidence="2 3">WRAS1</strain>
    </source>
</reference>
<evidence type="ECO:0000256" key="1">
    <source>
        <dbReference type="SAM" id="Phobius"/>
    </source>
</evidence>
<feature type="transmembrane region" description="Helical" evidence="1">
    <location>
        <begin position="47"/>
        <end position="68"/>
    </location>
</feature>